<evidence type="ECO:0000256" key="3">
    <source>
        <dbReference type="SAM" id="SignalP"/>
    </source>
</evidence>
<gene>
    <name evidence="5" type="ORF">FHS13_001590</name>
</gene>
<dbReference type="AlphaFoldDB" id="A0A841ITR1"/>
<dbReference type="PROSITE" id="PS51257">
    <property type="entry name" value="PROKAR_LIPOPROTEIN"/>
    <property type="match status" value="1"/>
</dbReference>
<dbReference type="SUPFAM" id="SSF53822">
    <property type="entry name" value="Periplasmic binding protein-like I"/>
    <property type="match status" value="1"/>
</dbReference>
<dbReference type="InterPro" id="IPR028082">
    <property type="entry name" value="Peripla_BP_I"/>
</dbReference>
<proteinExistence type="predicted"/>
<dbReference type="GO" id="GO:0030246">
    <property type="term" value="F:carbohydrate binding"/>
    <property type="evidence" value="ECO:0007669"/>
    <property type="project" value="TreeGrafter"/>
</dbReference>
<dbReference type="EMBL" id="JACHJO010000004">
    <property type="protein sequence ID" value="MBB6119641.1"/>
    <property type="molecule type" value="Genomic_DNA"/>
</dbReference>
<dbReference type="GO" id="GO:0030288">
    <property type="term" value="C:outer membrane-bounded periplasmic space"/>
    <property type="evidence" value="ECO:0007669"/>
    <property type="project" value="TreeGrafter"/>
</dbReference>
<evidence type="ECO:0000256" key="2">
    <source>
        <dbReference type="ARBA" id="ARBA00022729"/>
    </source>
</evidence>
<evidence type="ECO:0000259" key="4">
    <source>
        <dbReference type="Pfam" id="PF13407"/>
    </source>
</evidence>
<dbReference type="Gene3D" id="3.40.50.2300">
    <property type="match status" value="2"/>
</dbReference>
<sequence length="380" mass="39807">MSTRTVHQRKVAGGFAAAGAALALLVSGCASLTTSGEDAERETHTVEEGFHVGLLLPELQTARYEAFDKPFFEEALAEYCPNCELSYANADQDVDEQQTQAQAMLTEGVDVLVLDAVDSAAAAGTVAEAKSQGVPVVAYDRLAEGGVDMYVSFDNRRVGQVQAEALLEAVEEEGDTGDGSIVMINGSPTDPNAADFKAGAHEILDGQIEIGQEFDTPDWSPDQANAQMEGAITALGVDEIVGVYSANDGMASGIISALRSAGVSVEDLPPVTGQDAELAGIQRIAAGEQYMTVYKAIEPEARIAAAMAVALATGEEPELGEERLVEVEDAAGETVQAVLLDPVAVTVDNIGDTVVSDGIYSIEEICTDDYADTDFCKEAQ</sequence>
<comment type="caution">
    <text evidence="5">The sequence shown here is derived from an EMBL/GenBank/DDBJ whole genome shotgun (WGS) entry which is preliminary data.</text>
</comment>
<protein>
    <submittedName>
        <fullName evidence="5">D-xylose transport system substrate-binding protein</fullName>
    </submittedName>
</protein>
<evidence type="ECO:0000313" key="5">
    <source>
        <dbReference type="EMBL" id="MBB6119641.1"/>
    </source>
</evidence>
<name>A0A841ITR1_9ACTN</name>
<dbReference type="InterPro" id="IPR050555">
    <property type="entry name" value="Bact_Solute-Bind_Prot2"/>
</dbReference>
<accession>A0A841ITR1</accession>
<dbReference type="Proteomes" id="UP000536604">
    <property type="component" value="Unassembled WGS sequence"/>
</dbReference>
<organism evidence="5 6">
    <name type="scientific">Nocardiopsis algeriensis</name>
    <dbReference type="NCBI Taxonomy" id="1478215"/>
    <lineage>
        <taxon>Bacteria</taxon>
        <taxon>Bacillati</taxon>
        <taxon>Actinomycetota</taxon>
        <taxon>Actinomycetes</taxon>
        <taxon>Streptosporangiales</taxon>
        <taxon>Nocardiopsidaceae</taxon>
        <taxon>Nocardiopsis</taxon>
    </lineage>
</organism>
<dbReference type="PANTHER" id="PTHR30036">
    <property type="entry name" value="D-XYLOSE-BINDING PERIPLASMIC PROTEIN"/>
    <property type="match status" value="1"/>
</dbReference>
<keyword evidence="6" id="KW-1185">Reference proteome</keyword>
<feature type="chain" id="PRO_5038415221" evidence="3">
    <location>
        <begin position="33"/>
        <end position="380"/>
    </location>
</feature>
<dbReference type="RefSeq" id="WP_184289860.1">
    <property type="nucleotide sequence ID" value="NZ_JACHJO010000004.1"/>
</dbReference>
<feature type="domain" description="Periplasmic binding protein" evidence="4">
    <location>
        <begin position="53"/>
        <end position="316"/>
    </location>
</feature>
<dbReference type="InterPro" id="IPR025997">
    <property type="entry name" value="SBP_2_dom"/>
</dbReference>
<keyword evidence="2 3" id="KW-0732">Signal</keyword>
<evidence type="ECO:0000256" key="1">
    <source>
        <dbReference type="ARBA" id="ARBA00004196"/>
    </source>
</evidence>
<dbReference type="Pfam" id="PF13407">
    <property type="entry name" value="Peripla_BP_4"/>
    <property type="match status" value="1"/>
</dbReference>
<dbReference type="PANTHER" id="PTHR30036:SF1">
    <property type="entry name" value="D-XYLOSE-BINDING PERIPLASMIC PROTEIN"/>
    <property type="match status" value="1"/>
</dbReference>
<reference evidence="5 6" key="1">
    <citation type="submission" date="2020-08" db="EMBL/GenBank/DDBJ databases">
        <title>Genomic Encyclopedia of Type Strains, Phase III (KMG-III): the genomes of soil and plant-associated and newly described type strains.</title>
        <authorList>
            <person name="Whitman W."/>
        </authorList>
    </citation>
    <scope>NUCLEOTIDE SEQUENCE [LARGE SCALE GENOMIC DNA]</scope>
    <source>
        <strain evidence="5 6">CECT 8712</strain>
    </source>
</reference>
<evidence type="ECO:0000313" key="6">
    <source>
        <dbReference type="Proteomes" id="UP000536604"/>
    </source>
</evidence>
<feature type="signal peptide" evidence="3">
    <location>
        <begin position="1"/>
        <end position="32"/>
    </location>
</feature>
<comment type="subcellular location">
    <subcellularLocation>
        <location evidence="1">Cell envelope</location>
    </subcellularLocation>
</comment>